<sequence length="351" mass="37433">MTLPSLRSSSRRRGPRLNRRRLPAWVWVPALAGAIGVLSACAAAHLKPIPPRGPIPVSAGVSVQASPVPLDPSNPARLEVDGFRYAGGVALTSADTSRLHGLSDLIVYGDGSLVAPSDDGDIFRGKLVLDADGRLVGVSDATLEPLRNPKGEPLQGKGEGDAEGAAQLHDGPLLISFERHHRIWRYAQDQADPKPATMPDVKLEPNEGMEGLAAFGARDRTAYWVGTEPGGLYLCRLDVSCAEVSGLPKPPLGYRLSGLAPGPNGELVILHHSYIPAIGSRIIVTIVRDPNGTKTVAGRLAMGPNSTVDNFEGVSVAARPNGDWRLYLLSDDNFNPKQRTLLLAFDWTPPK</sequence>
<dbReference type="OrthoDB" id="9798693at2"/>
<dbReference type="KEGG" id="cmb:CSW64_17270"/>
<dbReference type="AlphaFoldDB" id="A0A2D2B1A1"/>
<organism evidence="3 4">
    <name type="scientific">Caulobacter mirabilis</name>
    <dbReference type="NCBI Taxonomy" id="69666"/>
    <lineage>
        <taxon>Bacteria</taxon>
        <taxon>Pseudomonadati</taxon>
        <taxon>Pseudomonadota</taxon>
        <taxon>Alphaproteobacteria</taxon>
        <taxon>Caulobacterales</taxon>
        <taxon>Caulobacteraceae</taxon>
        <taxon>Caulobacter</taxon>
    </lineage>
</organism>
<reference evidence="3 4" key="1">
    <citation type="submission" date="2017-10" db="EMBL/GenBank/DDBJ databases">
        <title>Genome sequence of Caulobacter mirabilis FWC38.</title>
        <authorList>
            <person name="Fiebig A."/>
            <person name="Crosson S."/>
        </authorList>
    </citation>
    <scope>NUCLEOTIDE SEQUENCE [LARGE SCALE GENOMIC DNA]</scope>
    <source>
        <strain evidence="3 4">FWC 38</strain>
    </source>
</reference>
<dbReference type="Proteomes" id="UP000228945">
    <property type="component" value="Chromosome"/>
</dbReference>
<evidence type="ECO:0000313" key="4">
    <source>
        <dbReference type="Proteomes" id="UP000228945"/>
    </source>
</evidence>
<keyword evidence="4" id="KW-1185">Reference proteome</keyword>
<dbReference type="SUPFAM" id="SSF63829">
    <property type="entry name" value="Calcium-dependent phosphotriesterase"/>
    <property type="match status" value="1"/>
</dbReference>
<name>A0A2D2B1A1_9CAUL</name>
<gene>
    <name evidence="3" type="ORF">CSW64_17270</name>
</gene>
<proteinExistence type="predicted"/>
<dbReference type="EMBL" id="CP024201">
    <property type="protein sequence ID" value="ATQ44013.1"/>
    <property type="molecule type" value="Genomic_DNA"/>
</dbReference>
<dbReference type="Pfam" id="PF13449">
    <property type="entry name" value="Phytase-like"/>
    <property type="match status" value="1"/>
</dbReference>
<dbReference type="InterPro" id="IPR027372">
    <property type="entry name" value="Phytase-like_dom"/>
</dbReference>
<feature type="domain" description="Phytase-like" evidence="2">
    <location>
        <begin position="98"/>
        <end position="334"/>
    </location>
</feature>
<evidence type="ECO:0000313" key="3">
    <source>
        <dbReference type="EMBL" id="ATQ44013.1"/>
    </source>
</evidence>
<feature type="region of interest" description="Disordered" evidence="1">
    <location>
        <begin position="143"/>
        <end position="164"/>
    </location>
</feature>
<evidence type="ECO:0000259" key="2">
    <source>
        <dbReference type="Pfam" id="PF13449"/>
    </source>
</evidence>
<dbReference type="PIRSF" id="PIRSF031900">
    <property type="entry name" value="UCP031900"/>
    <property type="match status" value="1"/>
</dbReference>
<accession>A0A2D2B1A1</accession>
<evidence type="ECO:0000256" key="1">
    <source>
        <dbReference type="SAM" id="MobiDB-lite"/>
    </source>
</evidence>
<dbReference type="InterPro" id="IPR014567">
    <property type="entry name" value="UCP031900"/>
</dbReference>
<protein>
    <recommendedName>
        <fullName evidence="2">Phytase-like domain-containing protein</fullName>
    </recommendedName>
</protein>